<dbReference type="EMBL" id="UOEK01000637">
    <property type="protein sequence ID" value="VAW09706.1"/>
    <property type="molecule type" value="Genomic_DNA"/>
</dbReference>
<gene>
    <name evidence="2" type="ORF">MNBD_ACTINO02-1232</name>
</gene>
<reference evidence="2" key="1">
    <citation type="submission" date="2018-06" db="EMBL/GenBank/DDBJ databases">
        <authorList>
            <person name="Zhirakovskaya E."/>
        </authorList>
    </citation>
    <scope>NUCLEOTIDE SEQUENCE</scope>
</reference>
<feature type="compositionally biased region" description="Polar residues" evidence="1">
    <location>
        <begin position="55"/>
        <end position="64"/>
    </location>
</feature>
<accession>A0A3B0TRQ8</accession>
<dbReference type="AlphaFoldDB" id="A0A3B0TRQ8"/>
<feature type="region of interest" description="Disordered" evidence="1">
    <location>
        <begin position="55"/>
        <end position="78"/>
    </location>
</feature>
<evidence type="ECO:0000313" key="2">
    <source>
        <dbReference type="EMBL" id="VAW09706.1"/>
    </source>
</evidence>
<organism evidence="2">
    <name type="scientific">hydrothermal vent metagenome</name>
    <dbReference type="NCBI Taxonomy" id="652676"/>
    <lineage>
        <taxon>unclassified sequences</taxon>
        <taxon>metagenomes</taxon>
        <taxon>ecological metagenomes</taxon>
    </lineage>
</organism>
<sequence>MKRSLRLGTAVIALALIAAACGGGDNLAEAIVNSQTDGNVDISNDGQTITFETEDGTGTINTDGEGNISFEGTDENGGQISLSGAGGEIPSDFPLPIAPGGTVGLTMNSPEGELYTITYPNEAFDQLAEMYAEYMTNTPGEESISRGTFEGLKSFFSKITLDDGTTLRASISQSDSETIVTVGRSKNP</sequence>
<name>A0A3B0TRQ8_9ZZZZ</name>
<dbReference type="PROSITE" id="PS51257">
    <property type="entry name" value="PROKAR_LIPOPROTEIN"/>
    <property type="match status" value="1"/>
</dbReference>
<proteinExistence type="predicted"/>
<protein>
    <submittedName>
        <fullName evidence="2">Uncharacterized protein</fullName>
    </submittedName>
</protein>
<evidence type="ECO:0000256" key="1">
    <source>
        <dbReference type="SAM" id="MobiDB-lite"/>
    </source>
</evidence>